<dbReference type="GO" id="GO:0048039">
    <property type="term" value="F:ubiquinone binding"/>
    <property type="evidence" value="ECO:0007669"/>
    <property type="project" value="TreeGrafter"/>
</dbReference>
<dbReference type="NCBIfam" id="NF004499">
    <property type="entry name" value="PRK05846.1-3"/>
    <property type="match status" value="1"/>
</dbReference>
<feature type="transmembrane region" description="Helical" evidence="9">
    <location>
        <begin position="409"/>
        <end position="432"/>
    </location>
</feature>
<feature type="transmembrane region" description="Helical" evidence="9">
    <location>
        <begin position="213"/>
        <end position="232"/>
    </location>
</feature>
<dbReference type="PANTHER" id="PTHR43507">
    <property type="entry name" value="NADH-UBIQUINONE OXIDOREDUCTASE CHAIN 4"/>
    <property type="match status" value="1"/>
</dbReference>
<evidence type="ECO:0000256" key="3">
    <source>
        <dbReference type="ARBA" id="ARBA00022692"/>
    </source>
</evidence>
<sequence>MIEDMSLLSIITFLPLFGAACIILLVRGTEAEVAENSRWVALWTSGVTFLLSLGIWIGFDPSRADFQFVERVDWLPEYNIAYHMGVDGISLFFVLLSTFLTPLCVLASWDAIKSRVREYMVAFMVLETMMVGMFCALDYVLFYVFFEGVLIPMFLIIGIWGGPRRIYAAFKFFLYTLLGSVLMLVALLAMYLHAGTTDIPTLMNTTFPESWQIWLFLALLASFAVKVPMWPVHTWLPDAHVEAPTAGSVILAGVLLKMGAYGFLRFSLPMLPEASAQMADIIFVLSIIAVIYTSLVALAQEDMKKLIAYSSVAHMGFVTAGIFAMTQQAVEGAIYQMLSHGIVSGALFLCVGVVYDRLHTREIGRYGGLANNMPKYALVFMLFMMASVGLPGTSGFVGEFLVMLGVFKVNTLVALLIATGVILGAVYMLFLYRRVVFGKLEKADVKAMLDLNPREMAVFAPLVIVVLWMGIYPSSFLDPIHASVDNLITQYEAALAAADGVSVAAR</sequence>
<feature type="transmembrane region" description="Helical" evidence="9">
    <location>
        <begin position="244"/>
        <end position="264"/>
    </location>
</feature>
<evidence type="ECO:0000256" key="1">
    <source>
        <dbReference type="ARBA" id="ARBA00004127"/>
    </source>
</evidence>
<evidence type="ECO:0000259" key="10">
    <source>
        <dbReference type="Pfam" id="PF00361"/>
    </source>
</evidence>
<dbReference type="GO" id="GO:0042773">
    <property type="term" value="P:ATP synthesis coupled electron transport"/>
    <property type="evidence" value="ECO:0007669"/>
    <property type="project" value="InterPro"/>
</dbReference>
<dbReference type="Proteomes" id="UP000199412">
    <property type="component" value="Unassembled WGS sequence"/>
</dbReference>
<dbReference type="STRING" id="69960.SAMN05421720_103169"/>
<feature type="transmembrane region" description="Helical" evidence="9">
    <location>
        <begin position="456"/>
        <end position="477"/>
    </location>
</feature>
<dbReference type="InterPro" id="IPR003918">
    <property type="entry name" value="NADH_UbQ_OxRdtase"/>
</dbReference>
<dbReference type="GO" id="GO:0012505">
    <property type="term" value="C:endomembrane system"/>
    <property type="evidence" value="ECO:0007669"/>
    <property type="project" value="UniProtKB-SubCell"/>
</dbReference>
<proteinExistence type="inferred from homology"/>
<keyword evidence="3 8" id="KW-0812">Transmembrane</keyword>
<dbReference type="InterPro" id="IPR001750">
    <property type="entry name" value="ND/Mrp_TM"/>
</dbReference>
<dbReference type="GO" id="GO:0003954">
    <property type="term" value="F:NADH dehydrogenase activity"/>
    <property type="evidence" value="ECO:0007669"/>
    <property type="project" value="TreeGrafter"/>
</dbReference>
<gene>
    <name evidence="12" type="ORF">SAMN05421720_103169</name>
</gene>
<feature type="transmembrane region" description="Helical" evidence="9">
    <location>
        <begin position="172"/>
        <end position="193"/>
    </location>
</feature>
<dbReference type="NCBIfam" id="NF004501">
    <property type="entry name" value="PRK05846.1-5"/>
    <property type="match status" value="1"/>
</dbReference>
<comment type="subcellular location">
    <subcellularLocation>
        <location evidence="1">Endomembrane system</location>
        <topology evidence="1">Multi-pass membrane protein</topology>
    </subcellularLocation>
    <subcellularLocation>
        <location evidence="8">Membrane</location>
        <topology evidence="8">Multi-pass membrane protein</topology>
    </subcellularLocation>
</comment>
<dbReference type="AlphaFoldDB" id="A0A1G7A483"/>
<dbReference type="NCBIfam" id="TIGR01972">
    <property type="entry name" value="NDH_I_M"/>
    <property type="match status" value="1"/>
</dbReference>
<reference evidence="12 13" key="1">
    <citation type="submission" date="2016-10" db="EMBL/GenBank/DDBJ databases">
        <authorList>
            <person name="de Groot N.N."/>
        </authorList>
    </citation>
    <scope>NUCLEOTIDE SEQUENCE [LARGE SCALE GENOMIC DNA]</scope>
    <source>
        <strain evidence="12 13">ATCC 700224</strain>
    </source>
</reference>
<keyword evidence="13" id="KW-1185">Reference proteome</keyword>
<name>A0A1G7A483_9PROT</name>
<dbReference type="GO" id="GO:0015990">
    <property type="term" value="P:electron transport coupled proton transport"/>
    <property type="evidence" value="ECO:0007669"/>
    <property type="project" value="TreeGrafter"/>
</dbReference>
<evidence type="ECO:0000256" key="9">
    <source>
        <dbReference type="SAM" id="Phobius"/>
    </source>
</evidence>
<evidence type="ECO:0000259" key="11">
    <source>
        <dbReference type="Pfam" id="PF01059"/>
    </source>
</evidence>
<evidence type="ECO:0000256" key="2">
    <source>
        <dbReference type="ARBA" id="ARBA00009025"/>
    </source>
</evidence>
<feature type="transmembrane region" description="Helical" evidence="9">
    <location>
        <begin position="333"/>
        <end position="355"/>
    </location>
</feature>
<dbReference type="InterPro" id="IPR010227">
    <property type="entry name" value="NADH_Q_OxRdtase_chainM/4"/>
</dbReference>
<evidence type="ECO:0000256" key="8">
    <source>
        <dbReference type="RuleBase" id="RU000320"/>
    </source>
</evidence>
<keyword evidence="5 9" id="KW-1133">Transmembrane helix</keyword>
<evidence type="ECO:0000256" key="5">
    <source>
        <dbReference type="ARBA" id="ARBA00022989"/>
    </source>
</evidence>
<dbReference type="InterPro" id="IPR000260">
    <property type="entry name" value="NADH4_N"/>
</dbReference>
<feature type="domain" description="NADH:quinone oxidoreductase/Mrp antiporter transmembrane" evidence="10">
    <location>
        <begin position="136"/>
        <end position="421"/>
    </location>
</feature>
<feature type="transmembrane region" description="Helical" evidence="9">
    <location>
        <begin position="140"/>
        <end position="160"/>
    </location>
</feature>
<dbReference type="Pfam" id="PF01059">
    <property type="entry name" value="Oxidored_q5_N"/>
    <property type="match status" value="1"/>
</dbReference>
<dbReference type="GO" id="GO:0016020">
    <property type="term" value="C:membrane"/>
    <property type="evidence" value="ECO:0007669"/>
    <property type="project" value="UniProtKB-SubCell"/>
</dbReference>
<feature type="transmembrane region" description="Helical" evidence="9">
    <location>
        <begin position="89"/>
        <end position="109"/>
    </location>
</feature>
<dbReference type="GO" id="GO:0008137">
    <property type="term" value="F:NADH dehydrogenase (ubiquinone) activity"/>
    <property type="evidence" value="ECO:0007669"/>
    <property type="project" value="InterPro"/>
</dbReference>
<keyword evidence="7 9" id="KW-0472">Membrane</keyword>
<evidence type="ECO:0000313" key="12">
    <source>
        <dbReference type="EMBL" id="SDE09649.1"/>
    </source>
</evidence>
<dbReference type="EMBL" id="FNAP01000003">
    <property type="protein sequence ID" value="SDE09649.1"/>
    <property type="molecule type" value="Genomic_DNA"/>
</dbReference>
<feature type="transmembrane region" description="Helical" evidence="9">
    <location>
        <begin position="39"/>
        <end position="59"/>
    </location>
</feature>
<dbReference type="PRINTS" id="PR01437">
    <property type="entry name" value="NUOXDRDTASE4"/>
</dbReference>
<evidence type="ECO:0000256" key="6">
    <source>
        <dbReference type="ARBA" id="ARBA00023027"/>
    </source>
</evidence>
<feature type="transmembrane region" description="Helical" evidence="9">
    <location>
        <begin position="276"/>
        <end position="299"/>
    </location>
</feature>
<evidence type="ECO:0000313" key="13">
    <source>
        <dbReference type="Proteomes" id="UP000199412"/>
    </source>
</evidence>
<accession>A0A1G7A483</accession>
<dbReference type="Pfam" id="PF00361">
    <property type="entry name" value="Proton_antipo_M"/>
    <property type="match status" value="1"/>
</dbReference>
<dbReference type="PANTHER" id="PTHR43507:SF1">
    <property type="entry name" value="NADH-UBIQUINONE OXIDOREDUCTASE CHAIN 4"/>
    <property type="match status" value="1"/>
</dbReference>
<feature type="transmembrane region" description="Helical" evidence="9">
    <location>
        <begin position="6"/>
        <end position="27"/>
    </location>
</feature>
<evidence type="ECO:0000256" key="7">
    <source>
        <dbReference type="ARBA" id="ARBA00023136"/>
    </source>
</evidence>
<comment type="similarity">
    <text evidence="2">Belongs to the complex I subunit 4 family.</text>
</comment>
<organism evidence="12 13">
    <name type="scientific">Rhodospira trueperi</name>
    <dbReference type="NCBI Taxonomy" id="69960"/>
    <lineage>
        <taxon>Bacteria</taxon>
        <taxon>Pseudomonadati</taxon>
        <taxon>Pseudomonadota</taxon>
        <taxon>Alphaproteobacteria</taxon>
        <taxon>Rhodospirillales</taxon>
        <taxon>Rhodospirillaceae</taxon>
        <taxon>Rhodospira</taxon>
    </lineage>
</organism>
<feature type="transmembrane region" description="Helical" evidence="9">
    <location>
        <begin position="306"/>
        <end position="327"/>
    </location>
</feature>
<keyword evidence="6" id="KW-0520">NAD</keyword>
<evidence type="ECO:0000256" key="4">
    <source>
        <dbReference type="ARBA" id="ARBA00022967"/>
    </source>
</evidence>
<feature type="transmembrane region" description="Helical" evidence="9">
    <location>
        <begin position="376"/>
        <end position="397"/>
    </location>
</feature>
<feature type="domain" description="NADH:ubiquinone oxidoreductase chain 4 N-terminal" evidence="11">
    <location>
        <begin position="78"/>
        <end position="130"/>
    </location>
</feature>
<protein>
    <submittedName>
        <fullName evidence="12">NADH-quinone oxidoreductase subunit M</fullName>
    </submittedName>
</protein>
<keyword evidence="4" id="KW-1278">Translocase</keyword>